<evidence type="ECO:0000313" key="3">
    <source>
        <dbReference type="EMBL" id="MBB4079703.1"/>
    </source>
</evidence>
<dbReference type="InterPro" id="IPR030392">
    <property type="entry name" value="S74_ICA"/>
</dbReference>
<proteinExistence type="predicted"/>
<comment type="caution">
    <text evidence="3">The sequence shown here is derived from an EMBL/GenBank/DDBJ whole genome shotgun (WGS) entry which is preliminary data.</text>
</comment>
<gene>
    <name evidence="3" type="ORF">GGR28_002328</name>
</gene>
<keyword evidence="4" id="KW-1185">Reference proteome</keyword>
<evidence type="ECO:0000313" key="4">
    <source>
        <dbReference type="Proteomes" id="UP000576209"/>
    </source>
</evidence>
<reference evidence="3 4" key="1">
    <citation type="submission" date="2020-08" db="EMBL/GenBank/DDBJ databases">
        <title>Genomic Encyclopedia of Type Strains, Phase IV (KMG-IV): sequencing the most valuable type-strain genomes for metagenomic binning, comparative biology and taxonomic classification.</title>
        <authorList>
            <person name="Goeker M."/>
        </authorList>
    </citation>
    <scope>NUCLEOTIDE SEQUENCE [LARGE SCALE GENOMIC DNA]</scope>
    <source>
        <strain evidence="3 4">DSM 105137</strain>
    </source>
</reference>
<accession>A0A840E6X7</accession>
<dbReference type="EMBL" id="JACIFF010000005">
    <property type="protein sequence ID" value="MBB4079703.1"/>
    <property type="molecule type" value="Genomic_DNA"/>
</dbReference>
<dbReference type="Pfam" id="PF13884">
    <property type="entry name" value="Peptidase_S74"/>
    <property type="match status" value="1"/>
</dbReference>
<evidence type="ECO:0000259" key="2">
    <source>
        <dbReference type="Pfam" id="PF13884"/>
    </source>
</evidence>
<sequence length="577" mass="63544">MPVKNRTSLKTIFTGKTLPTQGNYEDLIDSMLNRKEDQFFGLWRQGKRYCQGDVVIYGKSLYLLAIPEVEEMILCPGDADPPAPGKRNGPMQKQQPAKTATGDPVDPLCICSDIPPPDDKARWCELQLEVDDKDWQVILDDEDGEPTIVYNLRAKIGIGTDDPGTRLQISGSAGDVQVDPDGAEPTVSLVTAGDETERVDWSLGSASDWVTDSLGYAFFRRSGASPPKLLLFLTSRDERPAAGVGTDQPKGILHTEDEGFGRFVVNHRKGNGAASVLLVDCTDAGNGHYLLNGVNESYAYWQTDASEGLRIIMGGSMDKLTDEMGKGLTAVAIDREGNVGIGTEEPRSKLDVTEPDMGTVRLDFSNDNVCVSTINERPQPRPSTYHALGVDDEFATLITDTPSGFAFKAGRRYQQGQDYQVNINQGETVAYLSRTGRLGLRTNNPPEEFDLHVNGHQLSQTAYLETNGKRIESDGKLDGQEVLQRMKKLHPIYFNWRSSANAHDVGRQIGFNAQNVFECFPELTKTLGQDKTVAYGNLTAVLTAALKEQQRIIEKLDRRISDLEEQLSGPPRGKNLE</sequence>
<dbReference type="RefSeq" id="WP_183495934.1">
    <property type="nucleotide sequence ID" value="NZ_JACIFF010000005.1"/>
</dbReference>
<protein>
    <recommendedName>
        <fullName evidence="2">Peptidase S74 domain-containing protein</fullName>
    </recommendedName>
</protein>
<evidence type="ECO:0000256" key="1">
    <source>
        <dbReference type="SAM" id="MobiDB-lite"/>
    </source>
</evidence>
<feature type="domain" description="Peptidase S74" evidence="2">
    <location>
        <begin position="476"/>
        <end position="523"/>
    </location>
</feature>
<dbReference type="AlphaFoldDB" id="A0A840E6X7"/>
<name>A0A840E6X7_9BACT</name>
<organism evidence="3 4">
    <name type="scientific">Neolewinella aquimaris</name>
    <dbReference type="NCBI Taxonomy" id="1835722"/>
    <lineage>
        <taxon>Bacteria</taxon>
        <taxon>Pseudomonadati</taxon>
        <taxon>Bacteroidota</taxon>
        <taxon>Saprospiria</taxon>
        <taxon>Saprospirales</taxon>
        <taxon>Lewinellaceae</taxon>
        <taxon>Neolewinella</taxon>
    </lineage>
</organism>
<dbReference type="Proteomes" id="UP000576209">
    <property type="component" value="Unassembled WGS sequence"/>
</dbReference>
<feature type="region of interest" description="Disordered" evidence="1">
    <location>
        <begin position="78"/>
        <end position="104"/>
    </location>
</feature>